<dbReference type="SUPFAM" id="SSF51556">
    <property type="entry name" value="Metallo-dependent hydrolases"/>
    <property type="match status" value="1"/>
</dbReference>
<evidence type="ECO:0000313" key="4">
    <source>
        <dbReference type="Proteomes" id="UP000199181"/>
    </source>
</evidence>
<dbReference type="InterPro" id="IPR006680">
    <property type="entry name" value="Amidohydro-rel"/>
</dbReference>
<evidence type="ECO:0000313" key="3">
    <source>
        <dbReference type="EMBL" id="SEU28334.1"/>
    </source>
</evidence>
<dbReference type="InterPro" id="IPR050287">
    <property type="entry name" value="MTA/SAH_deaminase"/>
</dbReference>
<evidence type="ECO:0000259" key="2">
    <source>
        <dbReference type="Pfam" id="PF01979"/>
    </source>
</evidence>
<dbReference type="RefSeq" id="WP_093524308.1">
    <property type="nucleotide sequence ID" value="NZ_FOIJ01000013.1"/>
</dbReference>
<sequence>MGSIVLKGGCVLSLDSSVGDFERADVLVEGERIAAIQPTVNVPGAEVIDASNRLVLPGFVDTHRHLWEGILRNILPDGTLEDYFRDIMGVLGPVYRPEDVYVGTLVSALGALNAGVTTVLDWAHIQNSPEHTDASLQALRDSGMRAVFAYGAPSREGLNPRYPEDLRRISAQSFASKEQLLTLAWAGMSPEQGALEDTARTWRLAREVGARISVHAGFPGIPPGRFAEAARTGVLGPDVTYIHCGMFSPEEWKAIADTGGTVSLSAPVELQMGHGMPPLQASLDAGLRPSLSVDVETSVPGDFFTQMRAVFALQRGLAHARGHAGGVAPRLLTAREVLEFATVEGARANGLGHKVGTLTPGKQADIVLLRTDLINVMPVNSAVGAAVLGMDTSNVDTVLVAGRVLKRDGQLTGVDLSALRERVYRSRDFVVARSGYRAPFGGGGGKTVQP</sequence>
<dbReference type="Gene3D" id="2.30.40.10">
    <property type="entry name" value="Urease, subunit C, domain 1"/>
    <property type="match status" value="1"/>
</dbReference>
<protein>
    <submittedName>
        <fullName evidence="3">Cytosine/adenosine deaminase</fullName>
    </submittedName>
</protein>
<evidence type="ECO:0000256" key="1">
    <source>
        <dbReference type="ARBA" id="ARBA00022801"/>
    </source>
</evidence>
<dbReference type="Pfam" id="PF01979">
    <property type="entry name" value="Amidohydro_1"/>
    <property type="match status" value="1"/>
</dbReference>
<keyword evidence="1" id="KW-0378">Hydrolase</keyword>
<dbReference type="PANTHER" id="PTHR43794">
    <property type="entry name" value="AMINOHYDROLASE SSNA-RELATED"/>
    <property type="match status" value="1"/>
</dbReference>
<dbReference type="SUPFAM" id="SSF51338">
    <property type="entry name" value="Composite domain of metallo-dependent hydrolases"/>
    <property type="match status" value="1"/>
</dbReference>
<accession>A0A1I0KTK5</accession>
<dbReference type="InterPro" id="IPR011059">
    <property type="entry name" value="Metal-dep_hydrolase_composite"/>
</dbReference>
<dbReference type="AlphaFoldDB" id="A0A1I0KTK5"/>
<dbReference type="EMBL" id="FOIJ01000013">
    <property type="protein sequence ID" value="SEU28334.1"/>
    <property type="molecule type" value="Genomic_DNA"/>
</dbReference>
<dbReference type="PANTHER" id="PTHR43794:SF11">
    <property type="entry name" value="AMIDOHYDROLASE-RELATED DOMAIN-CONTAINING PROTEIN"/>
    <property type="match status" value="1"/>
</dbReference>
<name>A0A1I0KTK5_9BACT</name>
<dbReference type="Proteomes" id="UP000199181">
    <property type="component" value="Unassembled WGS sequence"/>
</dbReference>
<dbReference type="InterPro" id="IPR032466">
    <property type="entry name" value="Metal_Hydrolase"/>
</dbReference>
<gene>
    <name evidence="3" type="ORF">SAMN05443639_113144</name>
</gene>
<dbReference type="NCBIfam" id="NF006056">
    <property type="entry name" value="PRK08204.1"/>
    <property type="match status" value="1"/>
</dbReference>
<keyword evidence="4" id="KW-1185">Reference proteome</keyword>
<proteinExistence type="predicted"/>
<organism evidence="3 4">
    <name type="scientific">Stigmatella erecta</name>
    <dbReference type="NCBI Taxonomy" id="83460"/>
    <lineage>
        <taxon>Bacteria</taxon>
        <taxon>Pseudomonadati</taxon>
        <taxon>Myxococcota</taxon>
        <taxon>Myxococcia</taxon>
        <taxon>Myxococcales</taxon>
        <taxon>Cystobacterineae</taxon>
        <taxon>Archangiaceae</taxon>
        <taxon>Stigmatella</taxon>
    </lineage>
</organism>
<reference evidence="4" key="1">
    <citation type="submission" date="2016-10" db="EMBL/GenBank/DDBJ databases">
        <authorList>
            <person name="Varghese N."/>
            <person name="Submissions S."/>
        </authorList>
    </citation>
    <scope>NUCLEOTIDE SEQUENCE [LARGE SCALE GENOMIC DNA]</scope>
    <source>
        <strain evidence="4">DSM 16858</strain>
    </source>
</reference>
<dbReference type="GO" id="GO:0016810">
    <property type="term" value="F:hydrolase activity, acting on carbon-nitrogen (but not peptide) bonds"/>
    <property type="evidence" value="ECO:0007669"/>
    <property type="project" value="InterPro"/>
</dbReference>
<dbReference type="Gene3D" id="3.20.20.140">
    <property type="entry name" value="Metal-dependent hydrolases"/>
    <property type="match status" value="1"/>
</dbReference>
<feature type="domain" description="Amidohydrolase-related" evidence="2">
    <location>
        <begin position="54"/>
        <end position="404"/>
    </location>
</feature>